<feature type="domain" description="C2H2-type" evidence="12">
    <location>
        <begin position="577"/>
        <end position="605"/>
    </location>
</feature>
<evidence type="ECO:0000256" key="11">
    <source>
        <dbReference type="SAM" id="MobiDB-lite"/>
    </source>
</evidence>
<evidence type="ECO:0000256" key="2">
    <source>
        <dbReference type="ARBA" id="ARBA00022723"/>
    </source>
</evidence>
<keyword evidence="4 10" id="KW-0863">Zinc-finger</keyword>
<feature type="region of interest" description="Disordered" evidence="11">
    <location>
        <begin position="624"/>
        <end position="643"/>
    </location>
</feature>
<feature type="domain" description="C2H2-type" evidence="12">
    <location>
        <begin position="517"/>
        <end position="544"/>
    </location>
</feature>
<reference evidence="13 14" key="1">
    <citation type="journal article" date="2014" name="Nat. Commun.">
        <title>Molecular traces of alternative social organization in a termite genome.</title>
        <authorList>
            <person name="Terrapon N."/>
            <person name="Li C."/>
            <person name="Robertson H.M."/>
            <person name="Ji L."/>
            <person name="Meng X."/>
            <person name="Booth W."/>
            <person name="Chen Z."/>
            <person name="Childers C.P."/>
            <person name="Glastad K.M."/>
            <person name="Gokhale K."/>
            <person name="Gowin J."/>
            <person name="Gronenberg W."/>
            <person name="Hermansen R.A."/>
            <person name="Hu H."/>
            <person name="Hunt B.G."/>
            <person name="Huylmans A.K."/>
            <person name="Khalil S.M."/>
            <person name="Mitchell R.D."/>
            <person name="Munoz-Torres M.C."/>
            <person name="Mustard J.A."/>
            <person name="Pan H."/>
            <person name="Reese J.T."/>
            <person name="Scharf M.E."/>
            <person name="Sun F."/>
            <person name="Vogel H."/>
            <person name="Xiao J."/>
            <person name="Yang W."/>
            <person name="Yang Z."/>
            <person name="Yang Z."/>
            <person name="Zhou J."/>
            <person name="Zhu J."/>
            <person name="Brent C.S."/>
            <person name="Elsik C.G."/>
            <person name="Goodisman M.A."/>
            <person name="Liberles D.A."/>
            <person name="Roe R.M."/>
            <person name="Vargo E.L."/>
            <person name="Vilcinskas A."/>
            <person name="Wang J."/>
            <person name="Bornberg-Bauer E."/>
            <person name="Korb J."/>
            <person name="Zhang G."/>
            <person name="Liebig J."/>
        </authorList>
    </citation>
    <scope>NUCLEOTIDE SEQUENCE [LARGE SCALE GENOMIC DNA]</scope>
    <source>
        <tissue evidence="13">Whole organism</tissue>
    </source>
</reference>
<dbReference type="Gene3D" id="3.30.160.60">
    <property type="entry name" value="Classic Zinc Finger"/>
    <property type="match status" value="5"/>
</dbReference>
<dbReference type="FunFam" id="3.30.160.60:FF:000322">
    <property type="entry name" value="GDNF-inducible zinc finger protein 1"/>
    <property type="match status" value="1"/>
</dbReference>
<keyword evidence="3" id="KW-0677">Repeat</keyword>
<evidence type="ECO:0000256" key="3">
    <source>
        <dbReference type="ARBA" id="ARBA00022737"/>
    </source>
</evidence>
<gene>
    <name evidence="13" type="ORF">L798_15163</name>
</gene>
<evidence type="ECO:0000313" key="13">
    <source>
        <dbReference type="EMBL" id="KDR10134.1"/>
    </source>
</evidence>
<feature type="domain" description="C2H2-type" evidence="12">
    <location>
        <begin position="549"/>
        <end position="576"/>
    </location>
</feature>
<feature type="domain" description="C2H2-type" evidence="12">
    <location>
        <begin position="488"/>
        <end position="516"/>
    </location>
</feature>
<keyword evidence="5" id="KW-0862">Zinc</keyword>
<organism evidence="13 14">
    <name type="scientific">Zootermopsis nevadensis</name>
    <name type="common">Dampwood termite</name>
    <dbReference type="NCBI Taxonomy" id="136037"/>
    <lineage>
        <taxon>Eukaryota</taxon>
        <taxon>Metazoa</taxon>
        <taxon>Ecdysozoa</taxon>
        <taxon>Arthropoda</taxon>
        <taxon>Hexapoda</taxon>
        <taxon>Insecta</taxon>
        <taxon>Pterygota</taxon>
        <taxon>Neoptera</taxon>
        <taxon>Polyneoptera</taxon>
        <taxon>Dictyoptera</taxon>
        <taxon>Blattodea</taxon>
        <taxon>Blattoidea</taxon>
        <taxon>Termitoidae</taxon>
        <taxon>Termopsidae</taxon>
        <taxon>Zootermopsis</taxon>
    </lineage>
</organism>
<dbReference type="InterPro" id="IPR013087">
    <property type="entry name" value="Znf_C2H2_type"/>
</dbReference>
<dbReference type="OrthoDB" id="3561125at2759"/>
<dbReference type="PANTHER" id="PTHR24379:SF127">
    <property type="entry name" value="BLOODY FINGERS-RELATED"/>
    <property type="match status" value="1"/>
</dbReference>
<dbReference type="eggNOG" id="KOG1721">
    <property type="taxonomic scope" value="Eukaryota"/>
</dbReference>
<dbReference type="Pfam" id="PF00096">
    <property type="entry name" value="zf-C2H2"/>
    <property type="match status" value="2"/>
</dbReference>
<evidence type="ECO:0000256" key="7">
    <source>
        <dbReference type="ARBA" id="ARBA00023125"/>
    </source>
</evidence>
<feature type="domain" description="C2H2-type" evidence="12">
    <location>
        <begin position="606"/>
        <end position="633"/>
    </location>
</feature>
<keyword evidence="8" id="KW-0804">Transcription</keyword>
<dbReference type="AlphaFoldDB" id="A0A067QLX1"/>
<dbReference type="PROSITE" id="PS50157">
    <property type="entry name" value="ZINC_FINGER_C2H2_2"/>
    <property type="match status" value="7"/>
</dbReference>
<dbReference type="GO" id="GO:0000977">
    <property type="term" value="F:RNA polymerase II transcription regulatory region sequence-specific DNA binding"/>
    <property type="evidence" value="ECO:0007669"/>
    <property type="project" value="TreeGrafter"/>
</dbReference>
<evidence type="ECO:0000256" key="1">
    <source>
        <dbReference type="ARBA" id="ARBA00004123"/>
    </source>
</evidence>
<evidence type="ECO:0000256" key="6">
    <source>
        <dbReference type="ARBA" id="ARBA00023015"/>
    </source>
</evidence>
<feature type="domain" description="C2H2-type" evidence="12">
    <location>
        <begin position="452"/>
        <end position="479"/>
    </location>
</feature>
<dbReference type="GO" id="GO:0000981">
    <property type="term" value="F:DNA-binding transcription factor activity, RNA polymerase II-specific"/>
    <property type="evidence" value="ECO:0007669"/>
    <property type="project" value="TreeGrafter"/>
</dbReference>
<evidence type="ECO:0000256" key="4">
    <source>
        <dbReference type="ARBA" id="ARBA00022771"/>
    </source>
</evidence>
<name>A0A067QLX1_ZOONE</name>
<feature type="domain" description="C2H2-type" evidence="12">
    <location>
        <begin position="387"/>
        <end position="414"/>
    </location>
</feature>
<keyword evidence="6" id="KW-0805">Transcription regulation</keyword>
<evidence type="ECO:0000256" key="8">
    <source>
        <dbReference type="ARBA" id="ARBA00023163"/>
    </source>
</evidence>
<dbReference type="SUPFAM" id="SSF57667">
    <property type="entry name" value="beta-beta-alpha zinc fingers"/>
    <property type="match status" value="3"/>
</dbReference>
<keyword evidence="7" id="KW-0238">DNA-binding</keyword>
<dbReference type="GO" id="GO:0005634">
    <property type="term" value="C:nucleus"/>
    <property type="evidence" value="ECO:0007669"/>
    <property type="project" value="UniProtKB-SubCell"/>
</dbReference>
<evidence type="ECO:0000256" key="10">
    <source>
        <dbReference type="PROSITE-ProRule" id="PRU00042"/>
    </source>
</evidence>
<dbReference type="OMA" id="CESANCN"/>
<dbReference type="InterPro" id="IPR036236">
    <property type="entry name" value="Znf_C2H2_sf"/>
</dbReference>
<keyword evidence="9" id="KW-0539">Nucleus</keyword>
<evidence type="ECO:0000259" key="12">
    <source>
        <dbReference type="PROSITE" id="PS50157"/>
    </source>
</evidence>
<keyword evidence="2" id="KW-0479">Metal-binding</keyword>
<evidence type="ECO:0000313" key="14">
    <source>
        <dbReference type="Proteomes" id="UP000027135"/>
    </source>
</evidence>
<evidence type="ECO:0000256" key="5">
    <source>
        <dbReference type="ARBA" id="ARBA00022833"/>
    </source>
</evidence>
<proteinExistence type="predicted"/>
<accession>A0A067QLX1</accession>
<dbReference type="PROSITE" id="PS00028">
    <property type="entry name" value="ZINC_FINGER_C2H2_1"/>
    <property type="match status" value="4"/>
</dbReference>
<evidence type="ECO:0000256" key="9">
    <source>
        <dbReference type="ARBA" id="ARBA00023242"/>
    </source>
</evidence>
<dbReference type="PANTHER" id="PTHR24379">
    <property type="entry name" value="KRAB AND ZINC FINGER DOMAIN-CONTAINING"/>
    <property type="match status" value="1"/>
</dbReference>
<dbReference type="EMBL" id="KK853183">
    <property type="protein sequence ID" value="KDR10134.1"/>
    <property type="molecule type" value="Genomic_DNA"/>
</dbReference>
<dbReference type="Proteomes" id="UP000027135">
    <property type="component" value="Unassembled WGS sequence"/>
</dbReference>
<dbReference type="Pfam" id="PF13894">
    <property type="entry name" value="zf-C2H2_4"/>
    <property type="match status" value="1"/>
</dbReference>
<dbReference type="SMART" id="SM00355">
    <property type="entry name" value="ZnF_C2H2"/>
    <property type="match status" value="9"/>
</dbReference>
<comment type="subcellular location">
    <subcellularLocation>
        <location evidence="1">Nucleus</location>
    </subcellularLocation>
</comment>
<protein>
    <recommendedName>
        <fullName evidence="12">C2H2-type domain-containing protein</fullName>
    </recommendedName>
</protein>
<dbReference type="InParanoid" id="A0A067QLX1"/>
<sequence length="702" mass="80621">MSVYVFEWTRTVISQQYLDSMSVDSHTDKNNVIKEMALTAKVKVEWNNKGQVFLEGAWEHIMKIHIMLVKYLKIPSQMNDEDEIKEIVTPPSSKPLPITPVLSSPVPKTNAKTVIRYIRQKYLNASRRKKELHLQNNLAIQSKKTEPEIEETVAARNSNDESKQENEVYVNITVSGDVGSLTGLLLPVTSSGQETLAQLPYQVSVSESNLSTDAVLILEKNIKSENDVAVDGNNSGQSVCHYELSNNSVIETCRRADSVNARQEFVGENIHGIKDFMTHVVQDNTDVGRTIWHSDNKQFFHNQEACRNESTDILYSLSCESANCNIKSNDANVQETDMQNGKRCVKKKDYEKLAPFKFFCTLCSFKSKRESHYQRHLELHSKVSELFSCKKCDFTTIRLGHLRRHEMSHSDTKFVCDMCHYHTDHHKFLLRHQRIKHASIQGQENIAQKELLRCVECAYSTTRPYFYKRHLQAHTGANSSLLRDEHRFHCQQCSYKTGRKVHYIRHVNNVHNNKRPYLCDHCGKAFKRPDALKQHRVTHVELDPNLGAFRCPVCGKCCRAQAQLTQHLAVHSNVRSFLCEICGSSFKTRAVQRKHVLTIHKNPKAFSCSQCSRKFNTKYALRRHMKQHSLDKKRKPSGSTDERAVEFLPNRTLSLQTEPEENLNVLQSEPVLIQEAPRTHMHDSQTAITVQVIGFMPYSDTN</sequence>
<keyword evidence="14" id="KW-1185">Reference proteome</keyword>
<feature type="compositionally biased region" description="Basic residues" evidence="11">
    <location>
        <begin position="624"/>
        <end position="636"/>
    </location>
</feature>
<dbReference type="GO" id="GO:0008270">
    <property type="term" value="F:zinc ion binding"/>
    <property type="evidence" value="ECO:0007669"/>
    <property type="project" value="UniProtKB-KW"/>
</dbReference>